<evidence type="ECO:0000256" key="2">
    <source>
        <dbReference type="ARBA" id="ARBA00010408"/>
    </source>
</evidence>
<dbReference type="Pfam" id="PF10753">
    <property type="entry name" value="Toxin_GhoT_OrtT"/>
    <property type="match status" value="1"/>
</dbReference>
<sequence>MTVFEKMMVVYLAIGVVSGLITWYLARDKPSIRLLCALLIGATWPLSFPVALLFSLF</sequence>
<organism evidence="9 10">
    <name type="scientific">Pseudocitrobacter corydidari</name>
    <dbReference type="NCBI Taxonomy" id="2891570"/>
    <lineage>
        <taxon>Bacteria</taxon>
        <taxon>Pseudomonadati</taxon>
        <taxon>Pseudomonadota</taxon>
        <taxon>Gammaproteobacteria</taxon>
        <taxon>Enterobacterales</taxon>
        <taxon>Enterobacteriaceae</taxon>
        <taxon>Pseudocitrobacter</taxon>
    </lineage>
</organism>
<keyword evidence="5 8" id="KW-0812">Transmembrane</keyword>
<keyword evidence="4" id="KW-0997">Cell inner membrane</keyword>
<dbReference type="InterPro" id="IPR019689">
    <property type="entry name" value="Toxin_GhoT/OrtT"/>
</dbReference>
<evidence type="ECO:0000256" key="1">
    <source>
        <dbReference type="ARBA" id="ARBA00004429"/>
    </source>
</evidence>
<evidence type="ECO:0000256" key="7">
    <source>
        <dbReference type="ARBA" id="ARBA00023136"/>
    </source>
</evidence>
<evidence type="ECO:0000313" key="9">
    <source>
        <dbReference type="EMBL" id="UGS40419.1"/>
    </source>
</evidence>
<keyword evidence="7 8" id="KW-0472">Membrane</keyword>
<name>A0ABY3S1L9_9ENTR</name>
<evidence type="ECO:0000256" key="4">
    <source>
        <dbReference type="ARBA" id="ARBA00022519"/>
    </source>
</evidence>
<keyword evidence="6 8" id="KW-1133">Transmembrane helix</keyword>
<comment type="similarity">
    <text evidence="2">Belongs to the GhoT/OrtT toxin family.</text>
</comment>
<comment type="subcellular location">
    <subcellularLocation>
        <location evidence="1">Cell inner membrane</location>
        <topology evidence="1">Multi-pass membrane protein</topology>
    </subcellularLocation>
</comment>
<keyword evidence="3" id="KW-1003">Cell membrane</keyword>
<evidence type="ECO:0000256" key="8">
    <source>
        <dbReference type="SAM" id="Phobius"/>
    </source>
</evidence>
<gene>
    <name evidence="9" type="primary">ortT_1</name>
    <name evidence="9" type="ORF">G163CM_11170</name>
</gene>
<evidence type="ECO:0000256" key="5">
    <source>
        <dbReference type="ARBA" id="ARBA00022692"/>
    </source>
</evidence>
<dbReference type="RefSeq" id="WP_231827182.1">
    <property type="nucleotide sequence ID" value="NZ_CP087880.1"/>
</dbReference>
<reference evidence="9 10" key="1">
    <citation type="journal article" date="2022" name="Int. J. Syst. Evol. Microbiol.">
        <title>Pseudocitrobacter corydidari sp. nov., isolated from the Asian emerald cockroach Corydidarum magnifica.</title>
        <authorList>
            <person name="Guzman J."/>
            <person name="Poehlein A."/>
            <person name="Glaeser S.P."/>
            <person name="Schwengers O."/>
            <person name="Blom J."/>
            <person name="Hollensteiner J."/>
            <person name="Kampfer P."/>
            <person name="Vilcinskas A."/>
        </authorList>
    </citation>
    <scope>NUCLEOTIDE SEQUENCE [LARGE SCALE GENOMIC DNA]</scope>
    <source>
        <strain evidence="9">G163CM</strain>
    </source>
</reference>
<evidence type="ECO:0000313" key="10">
    <source>
        <dbReference type="Proteomes" id="UP001199659"/>
    </source>
</evidence>
<dbReference type="EMBL" id="CP087880">
    <property type="protein sequence ID" value="UGS40419.1"/>
    <property type="molecule type" value="Genomic_DNA"/>
</dbReference>
<protein>
    <submittedName>
        <fullName evidence="9">Orphan toxin OrtT</fullName>
    </submittedName>
</protein>
<dbReference type="Proteomes" id="UP001199659">
    <property type="component" value="Chromosome"/>
</dbReference>
<feature type="transmembrane region" description="Helical" evidence="8">
    <location>
        <begin position="7"/>
        <end position="26"/>
    </location>
</feature>
<accession>A0ABY3S1L9</accession>
<proteinExistence type="inferred from homology"/>
<keyword evidence="10" id="KW-1185">Reference proteome</keyword>
<evidence type="ECO:0000256" key="3">
    <source>
        <dbReference type="ARBA" id="ARBA00022475"/>
    </source>
</evidence>
<evidence type="ECO:0000256" key="6">
    <source>
        <dbReference type="ARBA" id="ARBA00022989"/>
    </source>
</evidence>
<feature type="transmembrane region" description="Helical" evidence="8">
    <location>
        <begin position="32"/>
        <end position="56"/>
    </location>
</feature>